<feature type="transmembrane region" description="Helical" evidence="6">
    <location>
        <begin position="715"/>
        <end position="741"/>
    </location>
</feature>
<dbReference type="GO" id="GO:0022857">
    <property type="term" value="F:transmembrane transporter activity"/>
    <property type="evidence" value="ECO:0007669"/>
    <property type="project" value="TreeGrafter"/>
</dbReference>
<accession>A0A9E8NDS6</accession>
<dbReference type="Proteomes" id="UP001164653">
    <property type="component" value="Chromosome"/>
</dbReference>
<dbReference type="AlphaFoldDB" id="A0A9E8NDS6"/>
<feature type="domain" description="ABC3 transporter permease C-terminal" evidence="7">
    <location>
        <begin position="675"/>
        <end position="787"/>
    </location>
</feature>
<dbReference type="GO" id="GO:0005886">
    <property type="term" value="C:plasma membrane"/>
    <property type="evidence" value="ECO:0007669"/>
    <property type="project" value="UniProtKB-SubCell"/>
</dbReference>
<name>A0A9E8NDS6_9BACT</name>
<feature type="transmembrane region" description="Helical" evidence="6">
    <location>
        <begin position="335"/>
        <end position="361"/>
    </location>
</feature>
<reference evidence="9" key="1">
    <citation type="submission" date="2022-11" db="EMBL/GenBank/DDBJ databases">
        <title>Dyadobacter pollutisoli sp. nov., isolated from plastic dumped soil.</title>
        <authorList>
            <person name="Kim J.M."/>
            <person name="Kim K.R."/>
            <person name="Lee J.K."/>
            <person name="Hao L."/>
            <person name="Jeon C.O."/>
        </authorList>
    </citation>
    <scope>NUCLEOTIDE SEQUENCE</scope>
    <source>
        <strain evidence="9">U1</strain>
    </source>
</reference>
<gene>
    <name evidence="9" type="ORF">ON006_01565</name>
</gene>
<dbReference type="PANTHER" id="PTHR30572">
    <property type="entry name" value="MEMBRANE COMPONENT OF TRANSPORTER-RELATED"/>
    <property type="match status" value="1"/>
</dbReference>
<dbReference type="Pfam" id="PF02687">
    <property type="entry name" value="FtsX"/>
    <property type="match status" value="2"/>
</dbReference>
<keyword evidence="4 6" id="KW-1133">Transmembrane helix</keyword>
<evidence type="ECO:0000256" key="6">
    <source>
        <dbReference type="SAM" id="Phobius"/>
    </source>
</evidence>
<dbReference type="InterPro" id="IPR025857">
    <property type="entry name" value="MacB_PCD"/>
</dbReference>
<feature type="transmembrane region" description="Helical" evidence="6">
    <location>
        <begin position="753"/>
        <end position="776"/>
    </location>
</feature>
<keyword evidence="2" id="KW-1003">Cell membrane</keyword>
<dbReference type="KEGG" id="dpf:ON006_01565"/>
<proteinExistence type="predicted"/>
<feature type="transmembrane region" description="Helical" evidence="6">
    <location>
        <begin position="382"/>
        <end position="406"/>
    </location>
</feature>
<feature type="domain" description="MacB-like periplasmic core" evidence="8">
    <location>
        <begin position="21"/>
        <end position="238"/>
    </location>
</feature>
<evidence type="ECO:0000313" key="10">
    <source>
        <dbReference type="Proteomes" id="UP001164653"/>
    </source>
</evidence>
<evidence type="ECO:0000313" key="9">
    <source>
        <dbReference type="EMBL" id="WAC12656.1"/>
    </source>
</evidence>
<evidence type="ECO:0000256" key="5">
    <source>
        <dbReference type="ARBA" id="ARBA00023136"/>
    </source>
</evidence>
<dbReference type="PANTHER" id="PTHR30572:SF18">
    <property type="entry name" value="ABC-TYPE MACROLIDE FAMILY EXPORT SYSTEM PERMEASE COMPONENT 2"/>
    <property type="match status" value="1"/>
</dbReference>
<organism evidence="9 10">
    <name type="scientific">Dyadobacter pollutisoli</name>
    <dbReference type="NCBI Taxonomy" id="2910158"/>
    <lineage>
        <taxon>Bacteria</taxon>
        <taxon>Pseudomonadati</taxon>
        <taxon>Bacteroidota</taxon>
        <taxon>Cytophagia</taxon>
        <taxon>Cytophagales</taxon>
        <taxon>Spirosomataceae</taxon>
        <taxon>Dyadobacter</taxon>
    </lineage>
</organism>
<sequence length="794" mass="87619">MLTIYIKIAFRNLWKNKLFSAINITGLTFSMAVGLIFVLTIKSQFEFDHFQPYPDRTYRIITSKLFENGTDIYATSPAILARKLESYSFVEKSVQLSSGETVAASDGNKELALNIKYTTPTFLTLFNFELTEHNNNALDEPNSIIISEQKAEDFWGKANPVGKVLNLPGKGNFKITGVIKTNKQPTHFNFDALVSAGSSANTRQLTDSENWANTESGYTYVLLKKGAGNADLQKALAQISGQTGSFLKTIPGNKSTGYQFIAQNILEINPASHSMIIGEMNRGLDWSAILIISGLVLLLLLMAGFNYTSLSLAKSINRAREVGVRKINGAKRHQIFAQFLTETVFLTFLSAGLALLLIPPLGNIPLFGEILATIQIDGKSTLWVIGFALLVSLIAGGLPAWLLSAFDPMVVLKKLTNHSILGGIGFRKALIVVQFTVTTIFITFLVISKEQTDFERHFDYGFSPENLVYVTTKGEDIPTLINGFSQIASVKSVSATSGLPLRELATGSCFVSNPKNADSLKVDYYSVDENFLTNLNIKLVAGTNFPANLSGTDESSVILNEKAIKQLNFKNPGEAIGRFVQLDSAHVQIIGVYKDFINWNLRFGSMPFALRYKPSEFNQVLIKIDPGNPAKTTAALESVWKKLYPKNAFHYEFYDSFMESRIANHEKDFVLIDFLTGLVLSIACLGLVGMVSYSVEVRIKEIGIRRTLGAAGVQLIWLISHGFIKVLLWAGILGLPVGYYIGHSMLKSYAYRIDLSAGLFLTSFLSMFLIGLATILSQTYRASYVNPVESLRSE</sequence>
<dbReference type="InterPro" id="IPR003838">
    <property type="entry name" value="ABC3_permease_C"/>
</dbReference>
<dbReference type="InterPro" id="IPR050250">
    <property type="entry name" value="Macrolide_Exporter_MacB"/>
</dbReference>
<dbReference type="EMBL" id="CP112998">
    <property type="protein sequence ID" value="WAC12656.1"/>
    <property type="molecule type" value="Genomic_DNA"/>
</dbReference>
<evidence type="ECO:0000259" key="7">
    <source>
        <dbReference type="Pfam" id="PF02687"/>
    </source>
</evidence>
<feature type="transmembrane region" description="Helical" evidence="6">
    <location>
        <begin position="426"/>
        <end position="447"/>
    </location>
</feature>
<evidence type="ECO:0000256" key="2">
    <source>
        <dbReference type="ARBA" id="ARBA00022475"/>
    </source>
</evidence>
<dbReference type="Pfam" id="PF12704">
    <property type="entry name" value="MacB_PCD"/>
    <property type="match status" value="2"/>
</dbReference>
<evidence type="ECO:0000256" key="4">
    <source>
        <dbReference type="ARBA" id="ARBA00022989"/>
    </source>
</evidence>
<evidence type="ECO:0000256" key="3">
    <source>
        <dbReference type="ARBA" id="ARBA00022692"/>
    </source>
</evidence>
<feature type="transmembrane region" description="Helical" evidence="6">
    <location>
        <begin position="284"/>
        <end position="305"/>
    </location>
</feature>
<feature type="domain" description="MacB-like periplasmic core" evidence="8">
    <location>
        <begin position="439"/>
        <end position="635"/>
    </location>
</feature>
<evidence type="ECO:0000256" key="1">
    <source>
        <dbReference type="ARBA" id="ARBA00004651"/>
    </source>
</evidence>
<keyword evidence="3 6" id="KW-0812">Transmembrane</keyword>
<evidence type="ECO:0000259" key="8">
    <source>
        <dbReference type="Pfam" id="PF12704"/>
    </source>
</evidence>
<dbReference type="RefSeq" id="WP_244823356.1">
    <property type="nucleotide sequence ID" value="NZ_CP112998.1"/>
</dbReference>
<protein>
    <submittedName>
        <fullName evidence="9">ABC transporter permease</fullName>
    </submittedName>
</protein>
<feature type="domain" description="ABC3 transporter permease C-terminal" evidence="7">
    <location>
        <begin position="295"/>
        <end position="406"/>
    </location>
</feature>
<feature type="transmembrane region" description="Helical" evidence="6">
    <location>
        <begin position="670"/>
        <end position="695"/>
    </location>
</feature>
<feature type="transmembrane region" description="Helical" evidence="6">
    <location>
        <begin position="20"/>
        <end position="41"/>
    </location>
</feature>
<comment type="subcellular location">
    <subcellularLocation>
        <location evidence="1">Cell membrane</location>
        <topology evidence="1">Multi-pass membrane protein</topology>
    </subcellularLocation>
</comment>
<keyword evidence="10" id="KW-1185">Reference proteome</keyword>
<keyword evidence="5 6" id="KW-0472">Membrane</keyword>